<name>A0A9E8SJT8_9BACT</name>
<keyword evidence="2" id="KW-0479">Metal-binding</keyword>
<dbReference type="PANTHER" id="PTHR31609">
    <property type="entry name" value="YDJC DEACETYLASE FAMILY MEMBER"/>
    <property type="match status" value="1"/>
</dbReference>
<sequence>MKPLKTKVLLLLAALACHCSFAQTTETTYAEKLGYPKGKKILIIHVDDVGMSYESNQGAIKAIREGVANSLSVMMPCGWVPGFVNYWKENKDIDAGLHLTMTSEWKDYRWGPLAGKNQVKGLVDPQGAMWRGVADVVKNASPDEVEMEIRAQLERARTMGFEPTHLDSHMGTLFAKPEFLERYLKVGMQEKIPVMFPGGHNTAIQAEEKMIAERFEMTQQVGKQLWNAGLPVLDDLENTSYGWKGPENGDKSEKALQKYKTAKYMEALGKLKPGLTMVIMHCTIHTEVFPKISDSWPTREGDFLAMIDPELKKYIEKEGIILTTWREAMQRRQKTK</sequence>
<reference evidence="7" key="1">
    <citation type="submission" date="2022-11" db="EMBL/GenBank/DDBJ databases">
        <title>Dyadobacter pollutisoli sp. nov., isolated from plastic dumped soil.</title>
        <authorList>
            <person name="Kim J.M."/>
            <person name="Kim K.R."/>
            <person name="Lee J.K."/>
            <person name="Hao L."/>
            <person name="Jeon C.O."/>
        </authorList>
    </citation>
    <scope>NUCLEOTIDE SEQUENCE</scope>
    <source>
        <strain evidence="7">U1</strain>
    </source>
</reference>
<evidence type="ECO:0000256" key="3">
    <source>
        <dbReference type="ARBA" id="ARBA00022801"/>
    </source>
</evidence>
<evidence type="ECO:0000256" key="1">
    <source>
        <dbReference type="ARBA" id="ARBA00001946"/>
    </source>
</evidence>
<dbReference type="GO" id="GO:0016787">
    <property type="term" value="F:hydrolase activity"/>
    <property type="evidence" value="ECO:0007669"/>
    <property type="project" value="UniProtKB-KW"/>
</dbReference>
<evidence type="ECO:0000313" key="7">
    <source>
        <dbReference type="EMBL" id="WAC11208.1"/>
    </source>
</evidence>
<protein>
    <submittedName>
        <fullName evidence="7">Polysaccharide deacetylase family protein</fullName>
    </submittedName>
</protein>
<dbReference type="Pfam" id="PF04794">
    <property type="entry name" value="YdjC"/>
    <property type="match status" value="1"/>
</dbReference>
<proteinExistence type="predicted"/>
<feature type="chain" id="PRO_5038496273" evidence="6">
    <location>
        <begin position="23"/>
        <end position="336"/>
    </location>
</feature>
<evidence type="ECO:0000256" key="5">
    <source>
        <dbReference type="ARBA" id="ARBA00023277"/>
    </source>
</evidence>
<dbReference type="GO" id="GO:0019213">
    <property type="term" value="F:deacetylase activity"/>
    <property type="evidence" value="ECO:0007669"/>
    <property type="project" value="TreeGrafter"/>
</dbReference>
<dbReference type="SUPFAM" id="SSF88713">
    <property type="entry name" value="Glycoside hydrolase/deacetylase"/>
    <property type="match status" value="1"/>
</dbReference>
<dbReference type="GO" id="GO:0005975">
    <property type="term" value="P:carbohydrate metabolic process"/>
    <property type="evidence" value="ECO:0007669"/>
    <property type="project" value="InterPro"/>
</dbReference>
<dbReference type="EMBL" id="CP112998">
    <property type="protein sequence ID" value="WAC11208.1"/>
    <property type="molecule type" value="Genomic_DNA"/>
</dbReference>
<dbReference type="AlphaFoldDB" id="A0A9E8SJT8"/>
<keyword evidence="5" id="KW-0119">Carbohydrate metabolism</keyword>
<evidence type="ECO:0000256" key="2">
    <source>
        <dbReference type="ARBA" id="ARBA00022723"/>
    </source>
</evidence>
<comment type="cofactor">
    <cofactor evidence="1">
        <name>Mg(2+)</name>
        <dbReference type="ChEBI" id="CHEBI:18420"/>
    </cofactor>
</comment>
<feature type="signal peptide" evidence="6">
    <location>
        <begin position="1"/>
        <end position="22"/>
    </location>
</feature>
<dbReference type="Gene3D" id="3.20.20.370">
    <property type="entry name" value="Glycoside hydrolase/deacetylase"/>
    <property type="match status" value="1"/>
</dbReference>
<evidence type="ECO:0000256" key="6">
    <source>
        <dbReference type="SAM" id="SignalP"/>
    </source>
</evidence>
<evidence type="ECO:0000256" key="4">
    <source>
        <dbReference type="ARBA" id="ARBA00022842"/>
    </source>
</evidence>
<keyword evidence="8" id="KW-1185">Reference proteome</keyword>
<dbReference type="InterPro" id="IPR006879">
    <property type="entry name" value="YdjC-like"/>
</dbReference>
<dbReference type="RefSeq" id="WP_244824191.1">
    <property type="nucleotide sequence ID" value="NZ_CP112998.1"/>
</dbReference>
<dbReference type="KEGG" id="dpf:ON006_26170"/>
<evidence type="ECO:0000313" key="8">
    <source>
        <dbReference type="Proteomes" id="UP001164653"/>
    </source>
</evidence>
<accession>A0A9E8SJT8</accession>
<keyword evidence="6" id="KW-0732">Signal</keyword>
<dbReference type="CDD" id="cd10802">
    <property type="entry name" value="YdjC_TTHB029_like"/>
    <property type="match status" value="1"/>
</dbReference>
<organism evidence="7 8">
    <name type="scientific">Dyadobacter pollutisoli</name>
    <dbReference type="NCBI Taxonomy" id="2910158"/>
    <lineage>
        <taxon>Bacteria</taxon>
        <taxon>Pseudomonadati</taxon>
        <taxon>Bacteroidota</taxon>
        <taxon>Cytophagia</taxon>
        <taxon>Cytophagales</taxon>
        <taxon>Spirosomataceae</taxon>
        <taxon>Dyadobacter</taxon>
    </lineage>
</organism>
<dbReference type="GO" id="GO:0046872">
    <property type="term" value="F:metal ion binding"/>
    <property type="evidence" value="ECO:0007669"/>
    <property type="project" value="UniProtKB-KW"/>
</dbReference>
<keyword evidence="4" id="KW-0460">Magnesium</keyword>
<gene>
    <name evidence="7" type="ORF">ON006_26170</name>
</gene>
<dbReference type="InterPro" id="IPR011330">
    <property type="entry name" value="Glyco_hydro/deAcase_b/a-brl"/>
</dbReference>
<dbReference type="PANTHER" id="PTHR31609:SF1">
    <property type="entry name" value="CARBOHYDRATE DEACETYLASE"/>
    <property type="match status" value="1"/>
</dbReference>
<keyword evidence="3" id="KW-0378">Hydrolase</keyword>
<dbReference type="Proteomes" id="UP001164653">
    <property type="component" value="Chromosome"/>
</dbReference>